<dbReference type="InterPro" id="IPR025664">
    <property type="entry name" value="Spore_III_AC/AD"/>
</dbReference>
<keyword evidence="1" id="KW-0812">Transmembrane</keyword>
<keyword evidence="3" id="KW-1185">Reference proteome</keyword>
<reference evidence="2 3" key="1">
    <citation type="submission" date="2019-09" db="EMBL/GenBank/DDBJ databases">
        <title>In-depth cultivation of the pig gut microbiome towards novel bacterial diversity and tailored functional studies.</title>
        <authorList>
            <person name="Wylensek D."/>
            <person name="Hitch T.C.A."/>
            <person name="Clavel T."/>
        </authorList>
    </citation>
    <scope>NUCLEOTIDE SEQUENCE [LARGE SCALE GENOMIC DNA]</scope>
    <source>
        <strain evidence="2 3">WCA3-693-APC-4?</strain>
    </source>
</reference>
<dbReference type="AlphaFoldDB" id="A0A6N7XCZ3"/>
<keyword evidence="1" id="KW-1133">Transmembrane helix</keyword>
<dbReference type="EMBL" id="VUNQ01000001">
    <property type="protein sequence ID" value="MST99890.1"/>
    <property type="molecule type" value="Genomic_DNA"/>
</dbReference>
<feature type="transmembrane region" description="Helical" evidence="1">
    <location>
        <begin position="37"/>
        <end position="57"/>
    </location>
</feature>
<evidence type="ECO:0000313" key="3">
    <source>
        <dbReference type="Proteomes" id="UP000469523"/>
    </source>
</evidence>
<dbReference type="NCBIfam" id="TIGR02848">
    <property type="entry name" value="spore_III_AC"/>
    <property type="match status" value="1"/>
</dbReference>
<comment type="caution">
    <text evidence="2">The sequence shown here is derived from an EMBL/GenBank/DDBJ whole genome shotgun (WGS) entry which is preliminary data.</text>
</comment>
<dbReference type="Pfam" id="PF06686">
    <property type="entry name" value="SpoIIIAC"/>
    <property type="match status" value="1"/>
</dbReference>
<dbReference type="Proteomes" id="UP000469523">
    <property type="component" value="Unassembled WGS sequence"/>
</dbReference>
<dbReference type="InterPro" id="IPR009570">
    <property type="entry name" value="Spore_III_AC"/>
</dbReference>
<name>A0A6N7XCZ3_9FIRM</name>
<evidence type="ECO:0000256" key="1">
    <source>
        <dbReference type="SAM" id="Phobius"/>
    </source>
</evidence>
<feature type="transmembrane region" description="Helical" evidence="1">
    <location>
        <begin position="7"/>
        <end position="25"/>
    </location>
</feature>
<evidence type="ECO:0000313" key="2">
    <source>
        <dbReference type="EMBL" id="MST99890.1"/>
    </source>
</evidence>
<keyword evidence="1" id="KW-0472">Membrane</keyword>
<protein>
    <submittedName>
        <fullName evidence="2">Stage III sporulation protein AC</fullName>
    </submittedName>
</protein>
<sequence length="66" mass="7417">MIMDVDLIFKIAGLGILVAIIHTLLDKFGKEEYAYIVTLVGLVFAFGMVVNLVSKLFDNLKILFRL</sequence>
<proteinExistence type="predicted"/>
<accession>A0A6N7XCZ3</accession>
<organism evidence="2 3">
    <name type="scientific">Tissierella pigra</name>
    <dbReference type="NCBI Taxonomy" id="2607614"/>
    <lineage>
        <taxon>Bacteria</taxon>
        <taxon>Bacillati</taxon>
        <taxon>Bacillota</taxon>
        <taxon>Tissierellia</taxon>
        <taxon>Tissierellales</taxon>
        <taxon>Tissierellaceae</taxon>
        <taxon>Tissierella</taxon>
    </lineage>
</organism>
<gene>
    <name evidence="2" type="primary">spoIIIAC</name>
    <name evidence="2" type="ORF">FYJ83_00230</name>
</gene>